<dbReference type="AlphaFoldDB" id="A0A7Z7FK00"/>
<accession>A0A7Z7FK00</accession>
<dbReference type="EMBL" id="FNDI01000012">
    <property type="protein sequence ID" value="SDI11264.1"/>
    <property type="molecule type" value="Genomic_DNA"/>
</dbReference>
<comment type="caution">
    <text evidence="2">The sequence shown here is derived from an EMBL/GenBank/DDBJ whole genome shotgun (WGS) entry which is preliminary data.</text>
</comment>
<reference evidence="2" key="1">
    <citation type="submission" date="2016-10" db="EMBL/GenBank/DDBJ databases">
        <authorList>
            <person name="Varghese N."/>
            <person name="Submissions S."/>
        </authorList>
    </citation>
    <scope>NUCLEOTIDE SEQUENCE [LARGE SCALE GENOMIC DNA]</scope>
    <source>
        <strain evidence="2">YR281</strain>
    </source>
</reference>
<evidence type="ECO:0008006" key="4">
    <source>
        <dbReference type="Google" id="ProtNLM"/>
    </source>
</evidence>
<dbReference type="RefSeq" id="WP_007732872.1">
    <property type="nucleotide sequence ID" value="NZ_FNDI01000012.1"/>
</dbReference>
<proteinExistence type="predicted"/>
<feature type="chain" id="PRO_5030917439" description="Porin" evidence="1">
    <location>
        <begin position="25"/>
        <end position="43"/>
    </location>
</feature>
<sequence length="43" mass="4397">MKRLLSALVASIALLAGATGVAHADSNQKCEGPASYCNVFFGN</sequence>
<evidence type="ECO:0000313" key="3">
    <source>
        <dbReference type="Proteomes" id="UP000198900"/>
    </source>
</evidence>
<dbReference type="Proteomes" id="UP000198900">
    <property type="component" value="Unassembled WGS sequence"/>
</dbReference>
<feature type="signal peptide" evidence="1">
    <location>
        <begin position="1"/>
        <end position="24"/>
    </location>
</feature>
<evidence type="ECO:0000313" key="2">
    <source>
        <dbReference type="EMBL" id="SDI11264.1"/>
    </source>
</evidence>
<name>A0A7Z7FK00_9BURK</name>
<gene>
    <name evidence="2" type="ORF">SAMN04487926_11265</name>
</gene>
<keyword evidence="3" id="KW-1185">Reference proteome</keyword>
<keyword evidence="1" id="KW-0732">Signal</keyword>
<organism evidence="2 3">
    <name type="scientific">Paraburkholderia steynii</name>
    <dbReference type="NCBI Taxonomy" id="1245441"/>
    <lineage>
        <taxon>Bacteria</taxon>
        <taxon>Pseudomonadati</taxon>
        <taxon>Pseudomonadota</taxon>
        <taxon>Betaproteobacteria</taxon>
        <taxon>Burkholderiales</taxon>
        <taxon>Burkholderiaceae</taxon>
        <taxon>Paraburkholderia</taxon>
    </lineage>
</organism>
<protein>
    <recommendedName>
        <fullName evidence="4">Porin</fullName>
    </recommendedName>
</protein>
<evidence type="ECO:0000256" key="1">
    <source>
        <dbReference type="SAM" id="SignalP"/>
    </source>
</evidence>